<dbReference type="AlphaFoldDB" id="A0A1X2F4N6"/>
<reference evidence="1 2" key="1">
    <citation type="submission" date="2016-01" db="EMBL/GenBank/DDBJ databases">
        <title>The new phylogeny of the genus Mycobacterium.</title>
        <authorList>
            <person name="Tarcisio F."/>
            <person name="Conor M."/>
            <person name="Antonella G."/>
            <person name="Elisabetta G."/>
            <person name="Giulia F.S."/>
            <person name="Sara T."/>
            <person name="Anna F."/>
            <person name="Clotilde B."/>
            <person name="Roberto B."/>
            <person name="Veronica D.S."/>
            <person name="Fabio R."/>
            <person name="Monica P."/>
            <person name="Olivier J."/>
            <person name="Enrico T."/>
            <person name="Nicola S."/>
        </authorList>
    </citation>
    <scope>NUCLEOTIDE SEQUENCE [LARGE SCALE GENOMIC DNA]</scope>
    <source>
        <strain evidence="1 2">ATCC 700010</strain>
    </source>
</reference>
<sequence length="111" mass="12694">MEVRRLDGFPRGTAVTPKFLDGTPIAFAPICTALRAMGRMMVCVSLSRKVYAELPRYPSEKAFVDATLAELEPYFHIEREVVLEHWTSKRLKVDAVMRPREPQAWKDESPS</sequence>
<accession>A0A1X2F4N6</accession>
<dbReference type="OrthoDB" id="4350764at2"/>
<organism evidence="1 2">
    <name type="scientific">Mycolicibacterium wolinskyi</name>
    <dbReference type="NCBI Taxonomy" id="59750"/>
    <lineage>
        <taxon>Bacteria</taxon>
        <taxon>Bacillati</taxon>
        <taxon>Actinomycetota</taxon>
        <taxon>Actinomycetes</taxon>
        <taxon>Mycobacteriales</taxon>
        <taxon>Mycobacteriaceae</taxon>
        <taxon>Mycolicibacterium</taxon>
    </lineage>
</organism>
<dbReference type="Proteomes" id="UP000193964">
    <property type="component" value="Unassembled WGS sequence"/>
</dbReference>
<dbReference type="EMBL" id="LQQA01000023">
    <property type="protein sequence ID" value="ORX13367.1"/>
    <property type="molecule type" value="Genomic_DNA"/>
</dbReference>
<gene>
    <name evidence="1" type="ORF">AWC31_02275</name>
</gene>
<evidence type="ECO:0000313" key="2">
    <source>
        <dbReference type="Proteomes" id="UP000193964"/>
    </source>
</evidence>
<evidence type="ECO:0000313" key="1">
    <source>
        <dbReference type="EMBL" id="ORX13367.1"/>
    </source>
</evidence>
<name>A0A1X2F4N6_9MYCO</name>
<dbReference type="RefSeq" id="WP_133060198.1">
    <property type="nucleotide sequence ID" value="NZ_JACKUA010000035.1"/>
</dbReference>
<comment type="caution">
    <text evidence="1">The sequence shown here is derived from an EMBL/GenBank/DDBJ whole genome shotgun (WGS) entry which is preliminary data.</text>
</comment>
<proteinExistence type="predicted"/>
<protein>
    <submittedName>
        <fullName evidence="1">Uncharacterized protein</fullName>
    </submittedName>
</protein>